<dbReference type="Proteomes" id="UP000499080">
    <property type="component" value="Unassembled WGS sequence"/>
</dbReference>
<dbReference type="AlphaFoldDB" id="A0A4Y2BYG2"/>
<sequence>MRSFITSGFIRSKKHPVLLVTSATPRLFQQECPCSFLNLSASIYHISIPRAHSLTMLLAALKKVKKAANAQKRHPRQEEWLGEGEGYLDIGQFVVLELDYSVI</sequence>
<accession>A0A4Y2BYG2</accession>
<evidence type="ECO:0000313" key="2">
    <source>
        <dbReference type="Proteomes" id="UP000499080"/>
    </source>
</evidence>
<dbReference type="EMBL" id="BGPR01000119">
    <property type="protein sequence ID" value="GBL96356.1"/>
    <property type="molecule type" value="Genomic_DNA"/>
</dbReference>
<reference evidence="1 2" key="1">
    <citation type="journal article" date="2019" name="Sci. Rep.">
        <title>Orb-weaving spider Araneus ventricosus genome elucidates the spidroin gene catalogue.</title>
        <authorList>
            <person name="Kono N."/>
            <person name="Nakamura H."/>
            <person name="Ohtoshi R."/>
            <person name="Moran D.A.P."/>
            <person name="Shinohara A."/>
            <person name="Yoshida Y."/>
            <person name="Fujiwara M."/>
            <person name="Mori M."/>
            <person name="Tomita M."/>
            <person name="Arakawa K."/>
        </authorList>
    </citation>
    <scope>NUCLEOTIDE SEQUENCE [LARGE SCALE GENOMIC DNA]</scope>
</reference>
<organism evidence="1 2">
    <name type="scientific">Araneus ventricosus</name>
    <name type="common">Orbweaver spider</name>
    <name type="synonym">Epeira ventricosa</name>
    <dbReference type="NCBI Taxonomy" id="182803"/>
    <lineage>
        <taxon>Eukaryota</taxon>
        <taxon>Metazoa</taxon>
        <taxon>Ecdysozoa</taxon>
        <taxon>Arthropoda</taxon>
        <taxon>Chelicerata</taxon>
        <taxon>Arachnida</taxon>
        <taxon>Araneae</taxon>
        <taxon>Araneomorphae</taxon>
        <taxon>Entelegynae</taxon>
        <taxon>Araneoidea</taxon>
        <taxon>Araneidae</taxon>
        <taxon>Araneus</taxon>
    </lineage>
</organism>
<comment type="caution">
    <text evidence="1">The sequence shown here is derived from an EMBL/GenBank/DDBJ whole genome shotgun (WGS) entry which is preliminary data.</text>
</comment>
<gene>
    <name evidence="1" type="ORF">AVEN_238713_1</name>
</gene>
<evidence type="ECO:0000313" key="1">
    <source>
        <dbReference type="EMBL" id="GBL96356.1"/>
    </source>
</evidence>
<name>A0A4Y2BYG2_ARAVE</name>
<protein>
    <submittedName>
        <fullName evidence="1">Uncharacterized protein</fullName>
    </submittedName>
</protein>
<proteinExistence type="predicted"/>
<keyword evidence="2" id="KW-1185">Reference proteome</keyword>